<dbReference type="AlphaFoldDB" id="A0A2U8GUK8"/>
<evidence type="ECO:0000259" key="9">
    <source>
        <dbReference type="PROSITE" id="PS50111"/>
    </source>
</evidence>
<dbReference type="Proteomes" id="UP000244930">
    <property type="component" value="Chromosome"/>
</dbReference>
<reference evidence="11 12" key="1">
    <citation type="submission" date="2017-06" db="EMBL/GenBank/DDBJ databases">
        <title>Azoarcus.</title>
        <authorList>
            <person name="Woo J.-H."/>
            <person name="Kim H.-S."/>
        </authorList>
    </citation>
    <scope>NUCLEOTIDE SEQUENCE [LARGE SCALE GENOMIC DNA]</scope>
    <source>
        <strain evidence="11 12">TSPY31</strain>
    </source>
</reference>
<evidence type="ECO:0000256" key="5">
    <source>
        <dbReference type="ARBA" id="ARBA00023224"/>
    </source>
</evidence>
<comment type="subcellular location">
    <subcellularLocation>
        <location evidence="1">Membrane</location>
        <topology evidence="1">Multi-pass membrane protein</topology>
    </subcellularLocation>
</comment>
<dbReference type="PROSITE" id="PS50111">
    <property type="entry name" value="CHEMOTAXIS_TRANSDUC_2"/>
    <property type="match status" value="1"/>
</dbReference>
<dbReference type="PANTHER" id="PTHR32089:SF119">
    <property type="entry name" value="METHYL-ACCEPTING CHEMOTAXIS PROTEIN CTPL"/>
    <property type="match status" value="1"/>
</dbReference>
<evidence type="ECO:0000256" key="3">
    <source>
        <dbReference type="ARBA" id="ARBA00022989"/>
    </source>
</evidence>
<dbReference type="SUPFAM" id="SSF58104">
    <property type="entry name" value="Methyl-accepting chemotaxis protein (MCP) signaling domain"/>
    <property type="match status" value="1"/>
</dbReference>
<organism evidence="11 12">
    <name type="scientific">Parazoarcus communis</name>
    <dbReference type="NCBI Taxonomy" id="41977"/>
    <lineage>
        <taxon>Bacteria</taxon>
        <taxon>Pseudomonadati</taxon>
        <taxon>Pseudomonadota</taxon>
        <taxon>Betaproteobacteria</taxon>
        <taxon>Rhodocyclales</taxon>
        <taxon>Zoogloeaceae</taxon>
        <taxon>Parazoarcus</taxon>
    </lineage>
</organism>
<dbReference type="SMART" id="SM00304">
    <property type="entry name" value="HAMP"/>
    <property type="match status" value="2"/>
</dbReference>
<proteinExistence type="inferred from homology"/>
<comment type="similarity">
    <text evidence="6">Belongs to the methyl-accepting chemotaxis (MCP) protein family.</text>
</comment>
<evidence type="ECO:0000256" key="2">
    <source>
        <dbReference type="ARBA" id="ARBA00022692"/>
    </source>
</evidence>
<keyword evidence="2 8" id="KW-0812">Transmembrane</keyword>
<dbReference type="FunFam" id="1.10.287.950:FF:000001">
    <property type="entry name" value="Methyl-accepting chemotaxis sensory transducer"/>
    <property type="match status" value="1"/>
</dbReference>
<dbReference type="CDD" id="cd11386">
    <property type="entry name" value="MCP_signal"/>
    <property type="match status" value="1"/>
</dbReference>
<dbReference type="CDD" id="cd06225">
    <property type="entry name" value="HAMP"/>
    <property type="match status" value="1"/>
</dbReference>
<dbReference type="SMART" id="SM00283">
    <property type="entry name" value="MA"/>
    <property type="match status" value="1"/>
</dbReference>
<dbReference type="Gene3D" id="1.10.287.950">
    <property type="entry name" value="Methyl-accepting chemotaxis protein"/>
    <property type="match status" value="1"/>
</dbReference>
<keyword evidence="12" id="KW-1185">Reference proteome</keyword>
<dbReference type="PANTHER" id="PTHR32089">
    <property type="entry name" value="METHYL-ACCEPTING CHEMOTAXIS PROTEIN MCPB"/>
    <property type="match status" value="1"/>
</dbReference>
<evidence type="ECO:0000256" key="1">
    <source>
        <dbReference type="ARBA" id="ARBA00004141"/>
    </source>
</evidence>
<dbReference type="Pfam" id="PF00672">
    <property type="entry name" value="HAMP"/>
    <property type="match status" value="1"/>
</dbReference>
<feature type="transmembrane region" description="Helical" evidence="8">
    <location>
        <begin position="20"/>
        <end position="43"/>
    </location>
</feature>
<dbReference type="GO" id="GO:0006935">
    <property type="term" value="P:chemotaxis"/>
    <property type="evidence" value="ECO:0007669"/>
    <property type="project" value="UniProtKB-ARBA"/>
</dbReference>
<dbReference type="GO" id="GO:0016020">
    <property type="term" value="C:membrane"/>
    <property type="evidence" value="ECO:0007669"/>
    <property type="project" value="UniProtKB-SubCell"/>
</dbReference>
<feature type="domain" description="Methyl-accepting transducer" evidence="9">
    <location>
        <begin position="402"/>
        <end position="638"/>
    </location>
</feature>
<dbReference type="RefSeq" id="WP_108951094.1">
    <property type="nucleotide sequence ID" value="NZ_CP022187.1"/>
</dbReference>
<dbReference type="KEGG" id="acom:CEW83_00175"/>
<keyword evidence="4 8" id="KW-0472">Membrane</keyword>
<feature type="transmembrane region" description="Helical" evidence="8">
    <location>
        <begin position="322"/>
        <end position="345"/>
    </location>
</feature>
<dbReference type="InterPro" id="IPR003660">
    <property type="entry name" value="HAMP_dom"/>
</dbReference>
<feature type="domain" description="HAMP" evidence="10">
    <location>
        <begin position="345"/>
        <end position="397"/>
    </location>
</feature>
<dbReference type="InterPro" id="IPR004089">
    <property type="entry name" value="MCPsignal_dom"/>
</dbReference>
<keyword evidence="5 7" id="KW-0807">Transducer</keyword>
<dbReference type="PROSITE" id="PS50885">
    <property type="entry name" value="HAMP"/>
    <property type="match status" value="1"/>
</dbReference>
<keyword evidence="3 8" id="KW-1133">Transmembrane helix</keyword>
<evidence type="ECO:0000313" key="11">
    <source>
        <dbReference type="EMBL" id="AWI77397.1"/>
    </source>
</evidence>
<evidence type="ECO:0000256" key="8">
    <source>
        <dbReference type="SAM" id="Phobius"/>
    </source>
</evidence>
<evidence type="ECO:0000256" key="7">
    <source>
        <dbReference type="PROSITE-ProRule" id="PRU00284"/>
    </source>
</evidence>
<sequence>MDILFRPVMGLLDRFRYPWKFAIIALVCALGTAVLLSQVYVGLRQNISFTEREVSGLGVLDKAYSVLVLSQQHRGLSAGVLGGSEALRPQLAEKALGVQDAMAAVDAELGRMPEWDVLQARWRAIRKDLQALLVDGLQLPASDNFRAHSQAIEGMLGWIGDIGDASNLSLDPEGATYNLIDPMLHSVPDLTERLGRLRGRATGIIARGVLMPGDERHVVAQLAELAMTEAQLRDRLGRALRDNTSLKGSLGAALEQVEAGVGRFRDAAQTEVLEQGFGVAPAEFFNIGTGAIDVVLKHYRESLRPEAERLLLERLDRLWNKLYFEVAVAAVALLLAGYLLFGIYFSILRSVRELNLGAKQLSGGDYRTRVSFSARDELLDVADAFNAIAKDVGGLIGEIQRGGERLVRASSEMSDAARNVAAGSSSQSEAATGMAAAIEEMTVGIDEISRHAATAQGLAETSDQLSTDGGEVMRKTVSEMERIAEAVHSSAAVIGELGEKARQIGSMVVVIKQIADQTNLLALNAAIEAARAGESGRGFAVVADEVRKLAERTAAATEEITEMASSIGQGTENAVDSMQAGVARVRDGAELTTRAGQSMAQINDGAREVLRAVSDISLALREQSSASAEIARNVERIAQRAEDNSAAVSDTANTAASLRTLATELEQKVVRFKV</sequence>
<evidence type="ECO:0000256" key="6">
    <source>
        <dbReference type="ARBA" id="ARBA00029447"/>
    </source>
</evidence>
<dbReference type="EMBL" id="CP022187">
    <property type="protein sequence ID" value="AWI77397.1"/>
    <property type="molecule type" value="Genomic_DNA"/>
</dbReference>
<evidence type="ECO:0000256" key="4">
    <source>
        <dbReference type="ARBA" id="ARBA00023136"/>
    </source>
</evidence>
<protein>
    <submittedName>
        <fullName evidence="11">Chemotaxis protein</fullName>
    </submittedName>
</protein>
<dbReference type="GO" id="GO:0007165">
    <property type="term" value="P:signal transduction"/>
    <property type="evidence" value="ECO:0007669"/>
    <property type="project" value="UniProtKB-KW"/>
</dbReference>
<name>A0A2U8GUK8_9RHOO</name>
<evidence type="ECO:0000313" key="12">
    <source>
        <dbReference type="Proteomes" id="UP000244930"/>
    </source>
</evidence>
<evidence type="ECO:0000259" key="10">
    <source>
        <dbReference type="PROSITE" id="PS50885"/>
    </source>
</evidence>
<accession>A0A2U8GUK8</accession>
<dbReference type="Pfam" id="PF00015">
    <property type="entry name" value="MCPsignal"/>
    <property type="match status" value="1"/>
</dbReference>
<gene>
    <name evidence="11" type="ORF">CEW83_00175</name>
</gene>